<proteinExistence type="predicted"/>
<dbReference type="Gene3D" id="3.40.190.10">
    <property type="entry name" value="Periplasmic binding protein-like II"/>
    <property type="match status" value="2"/>
</dbReference>
<protein>
    <submittedName>
        <fullName evidence="4">Amino acid ABC transporter substrate-binding protein, PAAT family</fullName>
    </submittedName>
</protein>
<dbReference type="PROSITE" id="PS51257">
    <property type="entry name" value="PROKAR_LIPOPROTEIN"/>
    <property type="match status" value="1"/>
</dbReference>
<dbReference type="Proteomes" id="UP000199365">
    <property type="component" value="Unassembled WGS sequence"/>
</dbReference>
<evidence type="ECO:0000259" key="3">
    <source>
        <dbReference type="SMART" id="SM00062"/>
    </source>
</evidence>
<name>A0A1H1KGU4_9BURK</name>
<feature type="domain" description="Solute-binding protein family 3/N-terminal" evidence="3">
    <location>
        <begin position="43"/>
        <end position="267"/>
    </location>
</feature>
<reference evidence="5" key="1">
    <citation type="submission" date="2016-10" db="EMBL/GenBank/DDBJ databases">
        <authorList>
            <person name="Varghese N."/>
            <person name="Submissions S."/>
        </authorList>
    </citation>
    <scope>NUCLEOTIDE SEQUENCE [LARGE SCALE GENOMIC DNA]</scope>
    <source>
        <strain evidence="5">DUS833</strain>
    </source>
</reference>
<evidence type="ECO:0000313" key="4">
    <source>
        <dbReference type="EMBL" id="SDR61200.1"/>
    </source>
</evidence>
<dbReference type="EMBL" id="FNKX01000004">
    <property type="protein sequence ID" value="SDR61200.1"/>
    <property type="molecule type" value="Genomic_DNA"/>
</dbReference>
<evidence type="ECO:0000313" key="5">
    <source>
        <dbReference type="Proteomes" id="UP000199365"/>
    </source>
</evidence>
<dbReference type="PANTHER" id="PTHR35936:SF17">
    <property type="entry name" value="ARGININE-BINDING EXTRACELLULAR PROTEIN ARTP"/>
    <property type="match status" value="1"/>
</dbReference>
<dbReference type="STRING" id="157910.SAMN05445850_7610"/>
<dbReference type="RefSeq" id="WP_208524334.1">
    <property type="nucleotide sequence ID" value="NZ_FNKX01000004.1"/>
</dbReference>
<dbReference type="AlphaFoldDB" id="A0A1H1KGU4"/>
<dbReference type="Pfam" id="PF00497">
    <property type="entry name" value="SBP_bac_3"/>
    <property type="match status" value="1"/>
</dbReference>
<feature type="signal peptide" evidence="2">
    <location>
        <begin position="1"/>
        <end position="27"/>
    </location>
</feature>
<dbReference type="CDD" id="cd01004">
    <property type="entry name" value="PBP2_MidA_like"/>
    <property type="match status" value="1"/>
</dbReference>
<dbReference type="InterPro" id="IPR001638">
    <property type="entry name" value="Solute-binding_3/MltF_N"/>
</dbReference>
<gene>
    <name evidence="4" type="ORF">SAMN05445850_7610</name>
</gene>
<organism evidence="4 5">
    <name type="scientific">Paraburkholderia tuberum</name>
    <dbReference type="NCBI Taxonomy" id="157910"/>
    <lineage>
        <taxon>Bacteria</taxon>
        <taxon>Pseudomonadati</taxon>
        <taxon>Pseudomonadota</taxon>
        <taxon>Betaproteobacteria</taxon>
        <taxon>Burkholderiales</taxon>
        <taxon>Burkholderiaceae</taxon>
        <taxon>Paraburkholderia</taxon>
    </lineage>
</organism>
<dbReference type="SUPFAM" id="SSF53850">
    <property type="entry name" value="Periplasmic binding protein-like II"/>
    <property type="match status" value="1"/>
</dbReference>
<keyword evidence="1 2" id="KW-0732">Signal</keyword>
<evidence type="ECO:0000256" key="2">
    <source>
        <dbReference type="SAM" id="SignalP"/>
    </source>
</evidence>
<dbReference type="SMART" id="SM00062">
    <property type="entry name" value="PBPb"/>
    <property type="match status" value="1"/>
</dbReference>
<evidence type="ECO:0000256" key="1">
    <source>
        <dbReference type="ARBA" id="ARBA00022729"/>
    </source>
</evidence>
<accession>A0A1H1KGU4</accession>
<feature type="chain" id="PRO_5011667680" evidence="2">
    <location>
        <begin position="28"/>
        <end position="281"/>
    </location>
</feature>
<sequence length="281" mass="30422">MIRQLLLGTAMLGVLSCSMNTANAASAACTPKLAASHLVASGKFQMAINPTLPPQQYVDDKGQLQGLNVELGRAIAEKLCLEPVFVRMDMPPMIPGLRTGQFDAINTGLFWTEERSKMLYMVPYGQQALSIYTLPGSTFQPKSFADLSGHSVGVELSTYQERKAREVNAKLVADGKKSIDFRTFTTVTDTSAALRARQLEAGINIDETATSLADRGIVKIWTHGLEGTDITFAMRDKATAEAVARALAELKSDGTYDKLFSKFHMTPLKAASFGIRGPGPQ</sequence>
<keyword evidence="5" id="KW-1185">Reference proteome</keyword>
<dbReference type="PANTHER" id="PTHR35936">
    <property type="entry name" value="MEMBRANE-BOUND LYTIC MUREIN TRANSGLYCOSYLASE F"/>
    <property type="match status" value="1"/>
</dbReference>